<dbReference type="Proteomes" id="UP000713222">
    <property type="component" value="Unassembled WGS sequence"/>
</dbReference>
<evidence type="ECO:0000313" key="7">
    <source>
        <dbReference type="EMBL" id="NBN87684.1"/>
    </source>
</evidence>
<dbReference type="InterPro" id="IPR002994">
    <property type="entry name" value="Surf1/Shy1"/>
</dbReference>
<keyword evidence="4 6" id="KW-1133">Transmembrane helix</keyword>
<gene>
    <name evidence="7" type="ORF">EBV32_01130</name>
</gene>
<evidence type="ECO:0000256" key="2">
    <source>
        <dbReference type="ARBA" id="ARBA00007165"/>
    </source>
</evidence>
<organism evidence="7 8">
    <name type="scientific">Candidatus Fonsibacter lacus</name>
    <dbReference type="NCBI Taxonomy" id="2576439"/>
    <lineage>
        <taxon>Bacteria</taxon>
        <taxon>Pseudomonadati</taxon>
        <taxon>Pseudomonadota</taxon>
        <taxon>Alphaproteobacteria</taxon>
        <taxon>Candidatus Pelagibacterales</taxon>
        <taxon>Candidatus Pelagibacterales incertae sedis</taxon>
        <taxon>Candidatus Fonsibacter</taxon>
    </lineage>
</organism>
<comment type="similarity">
    <text evidence="2 6">Belongs to the SURF1 family.</text>
</comment>
<evidence type="ECO:0000256" key="4">
    <source>
        <dbReference type="ARBA" id="ARBA00022989"/>
    </source>
</evidence>
<dbReference type="EMBL" id="RGET01000008">
    <property type="protein sequence ID" value="NBN87684.1"/>
    <property type="molecule type" value="Genomic_DNA"/>
</dbReference>
<feature type="transmembrane region" description="Helical" evidence="6">
    <location>
        <begin position="192"/>
        <end position="212"/>
    </location>
</feature>
<comment type="subcellular location">
    <subcellularLocation>
        <location evidence="6">Cell membrane</location>
        <topology evidence="6">Multi-pass membrane protein</topology>
    </subcellularLocation>
    <subcellularLocation>
        <location evidence="1">Membrane</location>
    </subcellularLocation>
</comment>
<keyword evidence="6" id="KW-1003">Cell membrane</keyword>
<dbReference type="Pfam" id="PF02104">
    <property type="entry name" value="SURF1"/>
    <property type="match status" value="1"/>
</dbReference>
<reference evidence="7" key="1">
    <citation type="submission" date="2018-10" db="EMBL/GenBank/DDBJ databases">
        <title>Iterative Subtractive Binning of Freshwater Chronoseries Metagenomes Recovers Nearly Complete Genomes from over Four Hundred Novel Species.</title>
        <authorList>
            <person name="Rodriguez-R L.M."/>
            <person name="Tsementzi D."/>
            <person name="Luo C."/>
            <person name="Konstantinidis K.T."/>
        </authorList>
    </citation>
    <scope>NUCLEOTIDE SEQUENCE</scope>
    <source>
        <strain evidence="7">WB7_6_001</strain>
    </source>
</reference>
<evidence type="ECO:0000256" key="3">
    <source>
        <dbReference type="ARBA" id="ARBA00022692"/>
    </source>
</evidence>
<name>A0A964V4I2_9PROT</name>
<comment type="caution">
    <text evidence="7">The sequence shown here is derived from an EMBL/GenBank/DDBJ whole genome shotgun (WGS) entry which is preliminary data.</text>
</comment>
<keyword evidence="5 6" id="KW-0472">Membrane</keyword>
<evidence type="ECO:0000256" key="6">
    <source>
        <dbReference type="RuleBase" id="RU363076"/>
    </source>
</evidence>
<evidence type="ECO:0000256" key="1">
    <source>
        <dbReference type="ARBA" id="ARBA00004370"/>
    </source>
</evidence>
<evidence type="ECO:0000256" key="5">
    <source>
        <dbReference type="ARBA" id="ARBA00023136"/>
    </source>
</evidence>
<dbReference type="AlphaFoldDB" id="A0A964V4I2"/>
<dbReference type="GO" id="GO:0005886">
    <property type="term" value="C:plasma membrane"/>
    <property type="evidence" value="ECO:0007669"/>
    <property type="project" value="UniProtKB-SubCell"/>
</dbReference>
<dbReference type="PROSITE" id="PS50895">
    <property type="entry name" value="SURF1"/>
    <property type="match status" value="1"/>
</dbReference>
<evidence type="ECO:0000313" key="8">
    <source>
        <dbReference type="Proteomes" id="UP000713222"/>
    </source>
</evidence>
<dbReference type="InterPro" id="IPR045214">
    <property type="entry name" value="Surf1/Surf4"/>
</dbReference>
<comment type="caution">
    <text evidence="6">Lacks conserved residue(s) required for the propagation of feature annotation.</text>
</comment>
<keyword evidence="3 6" id="KW-0812">Transmembrane</keyword>
<dbReference type="PANTHER" id="PTHR23427">
    <property type="entry name" value="SURFEIT LOCUS PROTEIN"/>
    <property type="match status" value="1"/>
</dbReference>
<dbReference type="CDD" id="cd06662">
    <property type="entry name" value="SURF1"/>
    <property type="match status" value="1"/>
</dbReference>
<sequence length="216" mass="25684">MFRIKSLDIFFLFFILVVLFLGTWQVFRLHSKNNLISNLENNLKKNSTNFNTDISEEYTKVFLKEKNLKFRIFLYHLYKGEIGFKVIVPYEVNSSMVVLVDKGWVKKDKINLIKNTVFNDEIIEGYTKKIKEKNFFTPSNNIKEDFSYSVDMDNLKKSLSKNIYPFLIIQTTQSNKDIIPNSYEVRLSNNHLQYAITWYGLALVTVIFFLYYRKKV</sequence>
<accession>A0A964V4I2</accession>
<proteinExistence type="inferred from homology"/>
<dbReference type="PANTHER" id="PTHR23427:SF2">
    <property type="entry name" value="SURFEIT LOCUS PROTEIN 1"/>
    <property type="match status" value="1"/>
</dbReference>
<protein>
    <recommendedName>
        <fullName evidence="6">SURF1-like protein</fullName>
    </recommendedName>
</protein>